<proteinExistence type="predicted"/>
<dbReference type="Proteomes" id="UP000287651">
    <property type="component" value="Unassembled WGS sequence"/>
</dbReference>
<name>A0A426ZBZ1_ENSVE</name>
<accession>A0A426ZBZ1</accession>
<comment type="caution">
    <text evidence="1">The sequence shown here is derived from an EMBL/GenBank/DDBJ whole genome shotgun (WGS) entry which is preliminary data.</text>
</comment>
<dbReference type="AlphaFoldDB" id="A0A426ZBZ1"/>
<evidence type="ECO:0000313" key="1">
    <source>
        <dbReference type="EMBL" id="RRT61446.1"/>
    </source>
</evidence>
<organism evidence="1 2">
    <name type="scientific">Ensete ventricosum</name>
    <name type="common">Abyssinian banana</name>
    <name type="synonym">Musa ensete</name>
    <dbReference type="NCBI Taxonomy" id="4639"/>
    <lineage>
        <taxon>Eukaryota</taxon>
        <taxon>Viridiplantae</taxon>
        <taxon>Streptophyta</taxon>
        <taxon>Embryophyta</taxon>
        <taxon>Tracheophyta</taxon>
        <taxon>Spermatophyta</taxon>
        <taxon>Magnoliopsida</taxon>
        <taxon>Liliopsida</taxon>
        <taxon>Zingiberales</taxon>
        <taxon>Musaceae</taxon>
        <taxon>Ensete</taxon>
    </lineage>
</organism>
<dbReference type="EMBL" id="AMZH03007379">
    <property type="protein sequence ID" value="RRT61446.1"/>
    <property type="molecule type" value="Genomic_DNA"/>
</dbReference>
<sequence length="116" mass="13340">MVTDGFFGSDVGDVFYRLLLHGSLRLTLLKTWTVVSDYLCNKAQDEEEPRKAFTGMRDRFKKEVKELTSQICGAKLMLRDGLWVKECCDPIPAPTLRLLCLAVEVFDWEKYSKQSV</sequence>
<protein>
    <submittedName>
        <fullName evidence="1">Uncharacterized protein</fullName>
    </submittedName>
</protein>
<gene>
    <name evidence="1" type="ORF">B296_00039601</name>
</gene>
<reference evidence="1 2" key="1">
    <citation type="journal article" date="2014" name="Agronomy (Basel)">
        <title>A Draft Genome Sequence for Ensete ventricosum, the Drought-Tolerant Tree Against Hunger.</title>
        <authorList>
            <person name="Harrison J."/>
            <person name="Moore K.A."/>
            <person name="Paszkiewicz K."/>
            <person name="Jones T."/>
            <person name="Grant M."/>
            <person name="Ambacheew D."/>
            <person name="Muzemil S."/>
            <person name="Studholme D.J."/>
        </authorList>
    </citation>
    <scope>NUCLEOTIDE SEQUENCE [LARGE SCALE GENOMIC DNA]</scope>
</reference>
<evidence type="ECO:0000313" key="2">
    <source>
        <dbReference type="Proteomes" id="UP000287651"/>
    </source>
</evidence>